<evidence type="ECO:0000313" key="1">
    <source>
        <dbReference type="EMBL" id="MBE5040956.1"/>
    </source>
</evidence>
<keyword evidence="2" id="KW-1185">Reference proteome</keyword>
<dbReference type="EMBL" id="JADCKB010000028">
    <property type="protein sequence ID" value="MBE5040956.1"/>
    <property type="molecule type" value="Genomic_DNA"/>
</dbReference>
<gene>
    <name evidence="1" type="ORF">INF28_10845</name>
</gene>
<name>A0A9D5M2J2_9FIRM</name>
<sequence length="60" mass="6737">MKPKNNKQLCPTCKTGQDTYLLDNRNPFCPYLHCHNGKTCSAYEPLENTDGGNDSVSCNR</sequence>
<proteinExistence type="predicted"/>
<evidence type="ECO:0000313" key="2">
    <source>
        <dbReference type="Proteomes" id="UP000806542"/>
    </source>
</evidence>
<organism evidence="1 2">
    <name type="scientific">Ructibacterium gallinarum</name>
    <dbReference type="NCBI Taxonomy" id="2779355"/>
    <lineage>
        <taxon>Bacteria</taxon>
        <taxon>Bacillati</taxon>
        <taxon>Bacillota</taxon>
        <taxon>Clostridia</taxon>
        <taxon>Eubacteriales</taxon>
        <taxon>Oscillospiraceae</taxon>
        <taxon>Ructibacterium</taxon>
    </lineage>
</organism>
<comment type="caution">
    <text evidence="1">The sequence shown here is derived from an EMBL/GenBank/DDBJ whole genome shotgun (WGS) entry which is preliminary data.</text>
</comment>
<accession>A0A9D5M2J2</accession>
<dbReference type="Proteomes" id="UP000806542">
    <property type="component" value="Unassembled WGS sequence"/>
</dbReference>
<dbReference type="AlphaFoldDB" id="A0A9D5M2J2"/>
<protein>
    <submittedName>
        <fullName evidence="1">Uncharacterized protein</fullName>
    </submittedName>
</protein>
<reference evidence="1" key="1">
    <citation type="submission" date="2020-10" db="EMBL/GenBank/DDBJ databases">
        <title>ChiBAC.</title>
        <authorList>
            <person name="Zenner C."/>
            <person name="Hitch T.C.A."/>
            <person name="Clavel T."/>
        </authorList>
    </citation>
    <scope>NUCLEOTIDE SEQUENCE</scope>
    <source>
        <strain evidence="1">DSM 107454</strain>
    </source>
</reference>